<reference evidence="1 2" key="1">
    <citation type="submission" date="2018-11" db="EMBL/GenBank/DDBJ databases">
        <authorList>
            <consortium name="Pathogen Informatics"/>
        </authorList>
    </citation>
    <scope>NUCLEOTIDE SEQUENCE [LARGE SCALE GENOMIC DNA]</scope>
</reference>
<evidence type="ECO:0000313" key="2">
    <source>
        <dbReference type="Proteomes" id="UP000270094"/>
    </source>
</evidence>
<gene>
    <name evidence="1" type="ORF">SVUK_LOCUS3207</name>
</gene>
<protein>
    <submittedName>
        <fullName evidence="1">Uncharacterized protein</fullName>
    </submittedName>
</protein>
<name>A0A3P7IMQ3_STRVU</name>
<sequence length="70" mass="7585">MLAGRSQEKEQWELEATLLIEVHEVLKGLRGAQGAAEKVPNAGKVLRAQKVPKVEKLLAVSKVDKVPEAA</sequence>
<dbReference type="Proteomes" id="UP000270094">
    <property type="component" value="Unassembled WGS sequence"/>
</dbReference>
<accession>A0A3P7IMQ3</accession>
<keyword evidence="2" id="KW-1185">Reference proteome</keyword>
<proteinExistence type="predicted"/>
<organism evidence="1 2">
    <name type="scientific">Strongylus vulgaris</name>
    <name type="common">Blood worm</name>
    <dbReference type="NCBI Taxonomy" id="40348"/>
    <lineage>
        <taxon>Eukaryota</taxon>
        <taxon>Metazoa</taxon>
        <taxon>Ecdysozoa</taxon>
        <taxon>Nematoda</taxon>
        <taxon>Chromadorea</taxon>
        <taxon>Rhabditida</taxon>
        <taxon>Rhabditina</taxon>
        <taxon>Rhabditomorpha</taxon>
        <taxon>Strongyloidea</taxon>
        <taxon>Strongylidae</taxon>
        <taxon>Strongylus</taxon>
    </lineage>
</organism>
<dbReference type="EMBL" id="UYYB01008074">
    <property type="protein sequence ID" value="VDM68209.1"/>
    <property type="molecule type" value="Genomic_DNA"/>
</dbReference>
<evidence type="ECO:0000313" key="1">
    <source>
        <dbReference type="EMBL" id="VDM68209.1"/>
    </source>
</evidence>
<dbReference type="AlphaFoldDB" id="A0A3P7IMQ3"/>